<evidence type="ECO:0000313" key="1">
    <source>
        <dbReference type="EMBL" id="CAI3696676.1"/>
    </source>
</evidence>
<dbReference type="EMBL" id="CAMTCP010000297">
    <property type="protein sequence ID" value="CAI3696676.1"/>
    <property type="molecule type" value="Genomic_DNA"/>
</dbReference>
<accession>A0AAD2DHJ0</accession>
<sequence length="70" mass="8261">MQLGNNITENILKNISVYSLIKVNDLSEIVDEYLKHITSEKYKENVKMAFMYEIGVMKGKQAERNRRKHD</sequence>
<dbReference type="Proteomes" id="UP001189143">
    <property type="component" value="Unassembled WGS sequence"/>
</dbReference>
<name>A0AAD2DHJ0_9CLOT</name>
<protein>
    <submittedName>
        <fullName evidence="1">Uncharacterized protein</fullName>
    </submittedName>
</protein>
<organism evidence="1 2">
    <name type="scientific">Clostridium neonatale</name>
    <dbReference type="NCBI Taxonomy" id="137838"/>
    <lineage>
        <taxon>Bacteria</taxon>
        <taxon>Bacillati</taxon>
        <taxon>Bacillota</taxon>
        <taxon>Clostridia</taxon>
        <taxon>Eubacteriales</taxon>
        <taxon>Clostridiaceae</taxon>
        <taxon>Clostridium</taxon>
    </lineage>
</organism>
<evidence type="ECO:0000313" key="2">
    <source>
        <dbReference type="Proteomes" id="UP001189143"/>
    </source>
</evidence>
<dbReference type="RefSeq" id="WP_210886997.1">
    <property type="nucleotide sequence ID" value="NZ_CAMRXC010000291.1"/>
</dbReference>
<dbReference type="AlphaFoldDB" id="A0AAD2DHJ0"/>
<gene>
    <name evidence="1" type="ORF">CNEO2_940007</name>
</gene>
<proteinExistence type="predicted"/>
<reference evidence="1" key="1">
    <citation type="submission" date="2022-10" db="EMBL/GenBank/DDBJ databases">
        <authorList>
            <person name="Aires J."/>
            <person name="Mesa V."/>
        </authorList>
    </citation>
    <scope>NUCLEOTIDE SEQUENCE</scope>
    <source>
        <strain evidence="1">Clostridium neonatale JD116</strain>
    </source>
</reference>
<comment type="caution">
    <text evidence="1">The sequence shown here is derived from an EMBL/GenBank/DDBJ whole genome shotgun (WGS) entry which is preliminary data.</text>
</comment>